<dbReference type="Pfam" id="PF03669">
    <property type="entry name" value="ASTER"/>
    <property type="match status" value="1"/>
</dbReference>
<dbReference type="KEGG" id="dcr:108211551"/>
<dbReference type="InterPro" id="IPR005351">
    <property type="entry name" value="ASTER"/>
</dbReference>
<dbReference type="GO" id="GO:0005789">
    <property type="term" value="C:endoplasmic reticulum membrane"/>
    <property type="evidence" value="ECO:0007669"/>
    <property type="project" value="InterPro"/>
</dbReference>
<evidence type="ECO:0008006" key="9">
    <source>
        <dbReference type="Google" id="ProtNLM"/>
    </source>
</evidence>
<keyword evidence="5 6" id="KW-0472">Membrane</keyword>
<keyword evidence="8" id="KW-1185">Reference proteome</keyword>
<dbReference type="GO" id="GO:0044183">
    <property type="term" value="F:protein folding chaperone"/>
    <property type="evidence" value="ECO:0007669"/>
    <property type="project" value="InterPro"/>
</dbReference>
<accession>A0AAF0WLM4</accession>
<dbReference type="AlphaFoldDB" id="A0AAF0WLM4"/>
<evidence type="ECO:0000313" key="7">
    <source>
        <dbReference type="EMBL" id="WOG92197.1"/>
    </source>
</evidence>
<dbReference type="PANTHER" id="PTHR13193">
    <property type="entry name" value="CGI-140"/>
    <property type="match status" value="1"/>
</dbReference>
<evidence type="ECO:0000256" key="5">
    <source>
        <dbReference type="ARBA" id="ARBA00023136"/>
    </source>
</evidence>
<dbReference type="GO" id="GO:0045048">
    <property type="term" value="P:protein insertion into ER membrane"/>
    <property type="evidence" value="ECO:0007669"/>
    <property type="project" value="InterPro"/>
</dbReference>
<name>A0AAF0WLM4_DAUCS</name>
<evidence type="ECO:0000256" key="3">
    <source>
        <dbReference type="ARBA" id="ARBA00022692"/>
    </source>
</evidence>
<evidence type="ECO:0000256" key="2">
    <source>
        <dbReference type="ARBA" id="ARBA00009066"/>
    </source>
</evidence>
<dbReference type="PANTHER" id="PTHR13193:SF0">
    <property type="entry name" value="PAT COMPLEX SUBUNIT ASTERIX"/>
    <property type="match status" value="1"/>
</dbReference>
<feature type="transmembrane region" description="Helical" evidence="6">
    <location>
        <begin position="76"/>
        <end position="93"/>
    </location>
</feature>
<evidence type="ECO:0000256" key="4">
    <source>
        <dbReference type="ARBA" id="ARBA00022989"/>
    </source>
</evidence>
<reference evidence="7" key="2">
    <citation type="submission" date="2022-03" db="EMBL/GenBank/DDBJ databases">
        <title>Draft title - Genomic analysis of global carrot germplasm unveils the trajectory of domestication and the origin of high carotenoid orange carrot.</title>
        <authorList>
            <person name="Iorizzo M."/>
            <person name="Ellison S."/>
            <person name="Senalik D."/>
            <person name="Macko-Podgorni A."/>
            <person name="Grzebelus D."/>
            <person name="Bostan H."/>
            <person name="Rolling W."/>
            <person name="Curaba J."/>
            <person name="Simon P."/>
        </authorList>
    </citation>
    <scope>NUCLEOTIDE SEQUENCE</scope>
    <source>
        <tissue evidence="7">Leaf</tissue>
    </source>
</reference>
<dbReference type="EMBL" id="CP093345">
    <property type="protein sequence ID" value="WOG92197.1"/>
    <property type="molecule type" value="Genomic_DNA"/>
</dbReference>
<gene>
    <name evidence="7" type="ORF">DCAR_0311457</name>
</gene>
<keyword evidence="3 6" id="KW-0812">Transmembrane</keyword>
<reference evidence="7" key="1">
    <citation type="journal article" date="2016" name="Nat. Genet.">
        <title>A high-quality carrot genome assembly provides new insights into carotenoid accumulation and asterid genome evolution.</title>
        <authorList>
            <person name="Iorizzo M."/>
            <person name="Ellison S."/>
            <person name="Senalik D."/>
            <person name="Zeng P."/>
            <person name="Satapoomin P."/>
            <person name="Huang J."/>
            <person name="Bowman M."/>
            <person name="Iovene M."/>
            <person name="Sanseverino W."/>
            <person name="Cavagnaro P."/>
            <person name="Yildiz M."/>
            <person name="Macko-Podgorni A."/>
            <person name="Moranska E."/>
            <person name="Grzebelus E."/>
            <person name="Grzebelus D."/>
            <person name="Ashrafi H."/>
            <person name="Zheng Z."/>
            <person name="Cheng S."/>
            <person name="Spooner D."/>
            <person name="Van Deynze A."/>
            <person name="Simon P."/>
        </authorList>
    </citation>
    <scope>NUCLEOTIDE SEQUENCE</scope>
    <source>
        <tissue evidence="7">Leaf</tissue>
    </source>
</reference>
<proteinExistence type="inferred from homology"/>
<evidence type="ECO:0000256" key="1">
    <source>
        <dbReference type="ARBA" id="ARBA00004370"/>
    </source>
</evidence>
<feature type="transmembrane region" description="Helical" evidence="6">
    <location>
        <begin position="31"/>
        <end position="64"/>
    </location>
</feature>
<protein>
    <recommendedName>
        <fullName evidence="9">Protein Asterix</fullName>
    </recommendedName>
</protein>
<keyword evidence="4 6" id="KW-1133">Transmembrane helix</keyword>
<dbReference type="Proteomes" id="UP000077755">
    <property type="component" value="Chromosome 3"/>
</dbReference>
<organism evidence="7 8">
    <name type="scientific">Daucus carota subsp. sativus</name>
    <name type="common">Carrot</name>
    <dbReference type="NCBI Taxonomy" id="79200"/>
    <lineage>
        <taxon>Eukaryota</taxon>
        <taxon>Viridiplantae</taxon>
        <taxon>Streptophyta</taxon>
        <taxon>Embryophyta</taxon>
        <taxon>Tracheophyta</taxon>
        <taxon>Spermatophyta</taxon>
        <taxon>Magnoliopsida</taxon>
        <taxon>eudicotyledons</taxon>
        <taxon>Gunneridae</taxon>
        <taxon>Pentapetalae</taxon>
        <taxon>asterids</taxon>
        <taxon>campanulids</taxon>
        <taxon>Apiales</taxon>
        <taxon>Apiaceae</taxon>
        <taxon>Apioideae</taxon>
        <taxon>Scandiceae</taxon>
        <taxon>Daucinae</taxon>
        <taxon>Daucus</taxon>
        <taxon>Daucus sect. Daucus</taxon>
    </lineage>
</organism>
<evidence type="ECO:0000256" key="6">
    <source>
        <dbReference type="SAM" id="Phobius"/>
    </source>
</evidence>
<comment type="similarity">
    <text evidence="2">Belongs to the Asterix family.</text>
</comment>
<evidence type="ECO:0000313" key="8">
    <source>
        <dbReference type="Proteomes" id="UP000077755"/>
    </source>
</evidence>
<sequence length="101" mass="11019">MSTTGNDPRQPSTARRYVAPVVAPENLPIDYAGFIAIVFGVVGVMFRYKFGSWLALICCAHSLANMKNLETDLKQISTAVMFAIMGIMTNYFGPPRPGSQS</sequence>
<comment type="subcellular location">
    <subcellularLocation>
        <location evidence="1">Membrane</location>
    </subcellularLocation>
</comment>